<dbReference type="AlphaFoldDB" id="A0A6F9DK43"/>
<evidence type="ECO:0000313" key="1">
    <source>
        <dbReference type="EMBL" id="CAB3263275.1"/>
    </source>
</evidence>
<dbReference type="EMBL" id="LR787413">
    <property type="protein sequence ID" value="CAB3263275.1"/>
    <property type="molecule type" value="mRNA"/>
</dbReference>
<reference evidence="1" key="1">
    <citation type="submission" date="2020-04" db="EMBL/GenBank/DDBJ databases">
        <authorList>
            <person name="Neveu A P."/>
        </authorList>
    </citation>
    <scope>NUCLEOTIDE SEQUENCE</scope>
    <source>
        <tissue evidence="1">Whole embryo</tissue>
    </source>
</reference>
<gene>
    <name evidence="1" type="primary">LOC108949854-001</name>
</gene>
<protein>
    <submittedName>
        <fullName evidence="1">Uncharacterized protein LOC108949854</fullName>
    </submittedName>
</protein>
<proteinExistence type="evidence at transcript level"/>
<organism evidence="1">
    <name type="scientific">Phallusia mammillata</name>
    <dbReference type="NCBI Taxonomy" id="59560"/>
    <lineage>
        <taxon>Eukaryota</taxon>
        <taxon>Metazoa</taxon>
        <taxon>Chordata</taxon>
        <taxon>Tunicata</taxon>
        <taxon>Ascidiacea</taxon>
        <taxon>Phlebobranchia</taxon>
        <taxon>Ascidiidae</taxon>
        <taxon>Phallusia</taxon>
    </lineage>
</organism>
<sequence>MEDDKSMEKVTETLKDFWNVNLEERISDTPPFQMPEEQSRMLSFKWRKMFYFSSSTFQKLQRLFHESNSYDFIEAEKSKSQKVYTHSDTHESMEAGKSSNIFPIIAGQKYTKLMEYPQGQAIELETDDLFQALPQIELTPKFDANLMGYNFTNQLPFTFKLAIWLTNQFQLITNTKPWETMANVDHHDKRFITFQTDHFSFFKAFLEKHMKGQITDFCVTQIFSKELTTSIPQFGLNKMSFLSAIQWNGTPQTMTNENQGQNILSTKNTSNTVLKIVGTKGGKLESDGCSLVIPTNALTQDVLITITPYKFNTVGLYIQ</sequence>
<accession>A0A6F9DK43</accession>
<name>A0A6F9DK43_9ASCI</name>